<organism evidence="1 2">
    <name type="scientific">Panagrolaimus sp. ES5</name>
    <dbReference type="NCBI Taxonomy" id="591445"/>
    <lineage>
        <taxon>Eukaryota</taxon>
        <taxon>Metazoa</taxon>
        <taxon>Ecdysozoa</taxon>
        <taxon>Nematoda</taxon>
        <taxon>Chromadorea</taxon>
        <taxon>Rhabditida</taxon>
        <taxon>Tylenchina</taxon>
        <taxon>Panagrolaimomorpha</taxon>
        <taxon>Panagrolaimoidea</taxon>
        <taxon>Panagrolaimidae</taxon>
        <taxon>Panagrolaimus</taxon>
    </lineage>
</organism>
<sequence>MVELYSLKLLGNELTGIDQDVAQLEFESSTIEQSNIFASMALDANLISTDSLDMDKLHLRCETNKNDYKLTFEDSGQWETSSGIANSPDDEDEEEEDSSSSGVEAPPTSLLSPTITIETETDNNLTTWGRIRSTEPFDDKTISLPELCHRQQSSTHSTASQQQRPASLVANFVERQPTDFEYSETYMGNGRYVDVNDNEIGFVPQSTSGIQRCRRPTTTSSN</sequence>
<proteinExistence type="predicted"/>
<protein>
    <submittedName>
        <fullName evidence="2">Uncharacterized protein</fullName>
    </submittedName>
</protein>
<evidence type="ECO:0000313" key="2">
    <source>
        <dbReference type="WBParaSite" id="ES5_v2.g21689.t1"/>
    </source>
</evidence>
<accession>A0AC34FVW6</accession>
<name>A0AC34FVW6_9BILA</name>
<evidence type="ECO:0000313" key="1">
    <source>
        <dbReference type="Proteomes" id="UP000887579"/>
    </source>
</evidence>
<dbReference type="WBParaSite" id="ES5_v2.g21689.t1">
    <property type="protein sequence ID" value="ES5_v2.g21689.t1"/>
    <property type="gene ID" value="ES5_v2.g21689"/>
</dbReference>
<dbReference type="Proteomes" id="UP000887579">
    <property type="component" value="Unplaced"/>
</dbReference>
<reference evidence="2" key="1">
    <citation type="submission" date="2022-11" db="UniProtKB">
        <authorList>
            <consortium name="WormBaseParasite"/>
        </authorList>
    </citation>
    <scope>IDENTIFICATION</scope>
</reference>